<evidence type="ECO:0000313" key="1">
    <source>
        <dbReference type="EMBL" id="KAK8491961.1"/>
    </source>
</evidence>
<dbReference type="EMBL" id="JBBPBN010000257">
    <property type="protein sequence ID" value="KAK8492089.1"/>
    <property type="molecule type" value="Genomic_DNA"/>
</dbReference>
<sequence length="114" mass="12293">MNVLAASSLLDAYSVPSVAFVTYSDSLAEALFSTFFQLVKGPSLGIKTSKADTHPGFLPPQNTYYRGIIDVASQRAELSKTLAAPSPTFANEPRSSATKIITVYAADCEREKRD</sequence>
<organism evidence="2 4">
    <name type="scientific">Hibiscus sabdariffa</name>
    <name type="common">roselle</name>
    <dbReference type="NCBI Taxonomy" id="183260"/>
    <lineage>
        <taxon>Eukaryota</taxon>
        <taxon>Viridiplantae</taxon>
        <taxon>Streptophyta</taxon>
        <taxon>Embryophyta</taxon>
        <taxon>Tracheophyta</taxon>
        <taxon>Spermatophyta</taxon>
        <taxon>Magnoliopsida</taxon>
        <taxon>eudicotyledons</taxon>
        <taxon>Gunneridae</taxon>
        <taxon>Pentapetalae</taxon>
        <taxon>rosids</taxon>
        <taxon>malvids</taxon>
        <taxon>Malvales</taxon>
        <taxon>Malvaceae</taxon>
        <taxon>Malvoideae</taxon>
        <taxon>Hibiscus</taxon>
    </lineage>
</organism>
<gene>
    <name evidence="1" type="ORF">V6N11_014085</name>
    <name evidence="2" type="ORF">V6N11_014209</name>
    <name evidence="3" type="ORF">V6N11_080496</name>
</gene>
<proteinExistence type="predicted"/>
<reference evidence="2 4" key="1">
    <citation type="journal article" date="2024" name="G3 (Bethesda)">
        <title>Genome assembly of Hibiscus sabdariffa L. provides insights into metabolisms of medicinal natural products.</title>
        <authorList>
            <person name="Kim T."/>
        </authorList>
    </citation>
    <scope>NUCLEOTIDE SEQUENCE [LARGE SCALE GENOMIC DNA]</scope>
    <source>
        <strain evidence="2">TK-2024</strain>
        <tissue evidence="2">Old leaves</tissue>
    </source>
</reference>
<name>A0ABR2AGW9_9ROSI</name>
<evidence type="ECO:0000313" key="3">
    <source>
        <dbReference type="EMBL" id="KAK9009021.1"/>
    </source>
</evidence>
<dbReference type="EMBL" id="JBBPBN010000257">
    <property type="protein sequence ID" value="KAK8491961.1"/>
    <property type="molecule type" value="Genomic_DNA"/>
</dbReference>
<dbReference type="Proteomes" id="UP001396334">
    <property type="component" value="Unassembled WGS sequence"/>
</dbReference>
<evidence type="ECO:0000313" key="4">
    <source>
        <dbReference type="Proteomes" id="UP001396334"/>
    </source>
</evidence>
<evidence type="ECO:0000313" key="2">
    <source>
        <dbReference type="EMBL" id="KAK8492089.1"/>
    </source>
</evidence>
<dbReference type="EMBL" id="JBBPBN010000025">
    <property type="protein sequence ID" value="KAK9009021.1"/>
    <property type="molecule type" value="Genomic_DNA"/>
</dbReference>
<accession>A0ABR2AGW9</accession>
<comment type="caution">
    <text evidence="2">The sequence shown here is derived from an EMBL/GenBank/DDBJ whole genome shotgun (WGS) entry which is preliminary data.</text>
</comment>
<keyword evidence="4" id="KW-1185">Reference proteome</keyword>
<protein>
    <submittedName>
        <fullName evidence="2">Uncharacterized protein</fullName>
    </submittedName>
</protein>